<dbReference type="InterPro" id="IPR043321">
    <property type="entry name" value="bZIP_BACH"/>
</dbReference>
<proteinExistence type="inferred from homology"/>
<dbReference type="PROSITE" id="PS00036">
    <property type="entry name" value="BZIP_BASIC"/>
    <property type="match status" value="1"/>
</dbReference>
<dbReference type="Gene3D" id="3.30.710.10">
    <property type="entry name" value="Potassium Channel Kv1.1, Chain A"/>
    <property type="match status" value="1"/>
</dbReference>
<dbReference type="SUPFAM" id="SSF57959">
    <property type="entry name" value="Leucine zipper domain"/>
    <property type="match status" value="1"/>
</dbReference>
<dbReference type="GO" id="GO:0005634">
    <property type="term" value="C:nucleus"/>
    <property type="evidence" value="ECO:0007669"/>
    <property type="project" value="UniProtKB-SubCell"/>
</dbReference>
<feature type="compositionally biased region" description="Polar residues" evidence="11">
    <location>
        <begin position="756"/>
        <end position="768"/>
    </location>
</feature>
<reference evidence="14" key="2">
    <citation type="submission" date="2025-08" db="UniProtKB">
        <authorList>
            <consortium name="Ensembl"/>
        </authorList>
    </citation>
    <scope>IDENTIFICATION</scope>
</reference>
<dbReference type="FunFam" id="3.30.710.10:FF:000033">
    <property type="entry name" value="transcription regulator protein BACH2 isoform X1"/>
    <property type="match status" value="1"/>
</dbReference>
<dbReference type="PROSITE" id="PS50217">
    <property type="entry name" value="BZIP"/>
    <property type="match status" value="1"/>
</dbReference>
<dbReference type="Pfam" id="PF00651">
    <property type="entry name" value="BTB"/>
    <property type="match status" value="1"/>
</dbReference>
<dbReference type="Gene3D" id="1.10.880.10">
    <property type="entry name" value="Transcription factor, Skn-1-like, DNA-binding domain"/>
    <property type="match status" value="1"/>
</dbReference>
<evidence type="ECO:0000256" key="4">
    <source>
        <dbReference type="ARBA" id="ARBA00022553"/>
    </source>
</evidence>
<dbReference type="SMART" id="SM00225">
    <property type="entry name" value="BTB"/>
    <property type="match status" value="1"/>
</dbReference>
<reference evidence="14" key="1">
    <citation type="submission" date="2019-06" db="EMBL/GenBank/DDBJ databases">
        <authorList>
            <consortium name="Wellcome Sanger Institute Data Sharing"/>
        </authorList>
    </citation>
    <scope>NUCLEOTIDE SEQUENCE [LARGE SCALE GENOMIC DNA]</scope>
</reference>
<dbReference type="SMART" id="SM00338">
    <property type="entry name" value="BRLZ"/>
    <property type="match status" value="1"/>
</dbReference>
<dbReference type="OMA" id="MMGDGMY"/>
<dbReference type="Proteomes" id="UP000472267">
    <property type="component" value="Chromosome 15"/>
</dbReference>
<feature type="region of interest" description="Disordered" evidence="11">
    <location>
        <begin position="729"/>
        <end position="813"/>
    </location>
</feature>
<dbReference type="CDD" id="cd14719">
    <property type="entry name" value="bZIP_BACH"/>
    <property type="match status" value="1"/>
</dbReference>
<keyword evidence="10" id="KW-0539">Nucleus</keyword>
<evidence type="ECO:0000256" key="11">
    <source>
        <dbReference type="SAM" id="MobiDB-lite"/>
    </source>
</evidence>
<protein>
    <recommendedName>
        <fullName evidence="16">BTB and CNC homology 1, basic leucine zipper transcription factor 2b</fullName>
    </recommendedName>
</protein>
<dbReference type="CDD" id="cd18278">
    <property type="entry name" value="BTB_POZ_BACH2"/>
    <property type="match status" value="1"/>
</dbReference>
<feature type="compositionally biased region" description="Low complexity" evidence="11">
    <location>
        <begin position="579"/>
        <end position="588"/>
    </location>
</feature>
<evidence type="ECO:0000256" key="5">
    <source>
        <dbReference type="ARBA" id="ARBA00022843"/>
    </source>
</evidence>
<feature type="region of interest" description="Disordered" evidence="11">
    <location>
        <begin position="167"/>
        <end position="217"/>
    </location>
</feature>
<evidence type="ECO:0000256" key="10">
    <source>
        <dbReference type="ARBA" id="ARBA00023242"/>
    </source>
</evidence>
<name>A0A672I0V2_SALFA</name>
<dbReference type="Pfam" id="PF03131">
    <property type="entry name" value="bZIP_Maf"/>
    <property type="match status" value="1"/>
</dbReference>
<dbReference type="InterPro" id="IPR011333">
    <property type="entry name" value="SKP1/BTB/POZ_sf"/>
</dbReference>
<feature type="region of interest" description="Disordered" evidence="11">
    <location>
        <begin position="244"/>
        <end position="276"/>
    </location>
</feature>
<organism evidence="14 15">
    <name type="scientific">Salarias fasciatus</name>
    <name type="common">Jewelled blenny</name>
    <name type="synonym">Blennius fasciatus</name>
    <dbReference type="NCBI Taxonomy" id="181472"/>
    <lineage>
        <taxon>Eukaryota</taxon>
        <taxon>Metazoa</taxon>
        <taxon>Chordata</taxon>
        <taxon>Craniata</taxon>
        <taxon>Vertebrata</taxon>
        <taxon>Euteleostomi</taxon>
        <taxon>Actinopterygii</taxon>
        <taxon>Neopterygii</taxon>
        <taxon>Teleostei</taxon>
        <taxon>Neoteleostei</taxon>
        <taxon>Acanthomorphata</taxon>
        <taxon>Ovalentaria</taxon>
        <taxon>Blenniimorphae</taxon>
        <taxon>Blenniiformes</taxon>
        <taxon>Blennioidei</taxon>
        <taxon>Blenniidae</taxon>
        <taxon>Salariinae</taxon>
        <taxon>Salarias</taxon>
    </lineage>
</organism>
<evidence type="ECO:0000256" key="2">
    <source>
        <dbReference type="ARBA" id="ARBA00008157"/>
    </source>
</evidence>
<sequence>MICSRPWKMKDQCGVSGMSVDEKPEAPMYVYESTVHCTNILLCLNDQRKQDILCDVTVLVEGKEFRGHRAVLAACSEYFLQALVGQAENGLVVSLPEEVTARGFAPLLQFAYTAKLLLSRENIQEVIRCAEFLRIHNLEDSCFRFLEAQLRSEEDSLLPCHKVAAEANNSEDESMQSEAERPASPRARHCADGLNSFQRPDDDRLASATPGNFTDSRLDFDRHGASDLPRCPKYRKYQWACNKHNNDTSSHTSTSGFPSTLKESGVGGAAPGPGRLPLAQIKVEPQAEEEAASLCLSGDEQDGRDKDGTAAMELDKPVTVERTKRTKFPSCLRAFFKKGVDLPGLPNTSQQLIANRLVCPQDKGNSQGDHKKDFRPFTGELGLSVASPKEVDGFPAGLSLKSASCDGVCKQEVELDRRSVIFSSGACNRLGPPAHSYPGGNSLEMELPEHMTKGLWAGASQSLPSSQTYSPGAASSEPPVLCRPRPNTSCPVPIKVCPRSPPCETRTRTSSSCSSYSYAEDGSGGSPCSLPQFEFSPSPCSNVARCLNVDQQEPGLGGDALFNQVRPKIKCEQSYGTNSSDESGSFSEGDSESCHVQEQGPEVKLPFPVDQITNLPRNDFQMLVKMHKLTSEQLEFIHDVRRRSKNRIAAQRCRKRKLDCILNLECEIRKLVCEKEKLLTERNQLKACMGELWENFSCLSQEVCRDVQLSPEQVQSLHHYCPVLRPANSTASNNAAHEPRKRTLSIPAAAAAATSIDLTGSRSGSATPEPSFHGSPGPSESEPDTAVRNGADRDTDASMYAKSELSAENSSQTVTVDFCQEMTEKCTTDEQPRKDCAQ</sequence>
<keyword evidence="9" id="KW-0804">Transcription</keyword>
<dbReference type="InterPro" id="IPR004827">
    <property type="entry name" value="bZIP"/>
</dbReference>
<keyword evidence="4" id="KW-0597">Phosphoprotein</keyword>
<dbReference type="InterPro" id="IPR000210">
    <property type="entry name" value="BTB/POZ_dom"/>
</dbReference>
<dbReference type="InParanoid" id="A0A672I0V2"/>
<dbReference type="OrthoDB" id="6365358at2759"/>
<dbReference type="SUPFAM" id="SSF47454">
    <property type="entry name" value="A DNA-binding domain in eukaryotic transcription factors"/>
    <property type="match status" value="1"/>
</dbReference>
<evidence type="ECO:0000256" key="6">
    <source>
        <dbReference type="ARBA" id="ARBA00023015"/>
    </source>
</evidence>
<evidence type="ECO:0000256" key="1">
    <source>
        <dbReference type="ARBA" id="ARBA00004123"/>
    </source>
</evidence>
<dbReference type="PANTHER" id="PTHR46105:SF8">
    <property type="entry name" value="TRANSCRIPTION REGULATOR PROTEIN BACH2"/>
    <property type="match status" value="1"/>
</dbReference>
<evidence type="ECO:0000313" key="14">
    <source>
        <dbReference type="Ensembl" id="ENSSFAP00005034700.1"/>
    </source>
</evidence>
<keyword evidence="5" id="KW-0832">Ubl conjugation</keyword>
<evidence type="ECO:0000256" key="3">
    <source>
        <dbReference type="ARBA" id="ARBA00022491"/>
    </source>
</evidence>
<dbReference type="GO" id="GO:0000981">
    <property type="term" value="F:DNA-binding transcription factor activity, RNA polymerase II-specific"/>
    <property type="evidence" value="ECO:0007669"/>
    <property type="project" value="TreeGrafter"/>
</dbReference>
<dbReference type="InterPro" id="IPR008917">
    <property type="entry name" value="TF_DNA-bd_sf"/>
</dbReference>
<comment type="similarity">
    <text evidence="2">Belongs to the bZIP family. CNC subfamily.</text>
</comment>
<gene>
    <name evidence="14" type="primary">bach2b</name>
</gene>
<reference evidence="14" key="3">
    <citation type="submission" date="2025-09" db="UniProtKB">
        <authorList>
            <consortium name="Ensembl"/>
        </authorList>
    </citation>
    <scope>IDENTIFICATION</scope>
</reference>
<evidence type="ECO:0000256" key="7">
    <source>
        <dbReference type="ARBA" id="ARBA00023125"/>
    </source>
</evidence>
<evidence type="ECO:0000256" key="9">
    <source>
        <dbReference type="ARBA" id="ARBA00023163"/>
    </source>
</evidence>
<dbReference type="FunCoup" id="A0A672I0V2">
    <property type="interactions" value="1000"/>
</dbReference>
<dbReference type="FunFam" id="1.10.880.10:FF:000002">
    <property type="entry name" value="transcription regulator protein BACH2 isoform X1"/>
    <property type="match status" value="1"/>
</dbReference>
<feature type="region of interest" description="Disordered" evidence="11">
    <location>
        <begin position="573"/>
        <end position="599"/>
    </location>
</feature>
<dbReference type="InterPro" id="IPR046347">
    <property type="entry name" value="bZIP_sf"/>
</dbReference>
<keyword evidence="6" id="KW-0805">Transcription regulation</keyword>
<evidence type="ECO:0000259" key="12">
    <source>
        <dbReference type="PROSITE" id="PS50097"/>
    </source>
</evidence>
<dbReference type="GO" id="GO:0000978">
    <property type="term" value="F:RNA polymerase II cis-regulatory region sequence-specific DNA binding"/>
    <property type="evidence" value="ECO:0007669"/>
    <property type="project" value="TreeGrafter"/>
</dbReference>
<evidence type="ECO:0000256" key="8">
    <source>
        <dbReference type="ARBA" id="ARBA00023159"/>
    </source>
</evidence>
<dbReference type="SUPFAM" id="SSF54695">
    <property type="entry name" value="POZ domain"/>
    <property type="match status" value="1"/>
</dbReference>
<keyword evidence="7" id="KW-0238">DNA-binding</keyword>
<feature type="domain" description="BTB" evidence="12">
    <location>
        <begin position="54"/>
        <end position="120"/>
    </location>
</feature>
<dbReference type="AlphaFoldDB" id="A0A672I0V2"/>
<dbReference type="InterPro" id="IPR004826">
    <property type="entry name" value="bZIP_Maf"/>
</dbReference>
<evidence type="ECO:0000313" key="15">
    <source>
        <dbReference type="Proteomes" id="UP000472267"/>
    </source>
</evidence>
<evidence type="ECO:0000259" key="13">
    <source>
        <dbReference type="PROSITE" id="PS50217"/>
    </source>
</evidence>
<evidence type="ECO:0008006" key="16">
    <source>
        <dbReference type="Google" id="ProtNLM"/>
    </source>
</evidence>
<comment type="subcellular location">
    <subcellularLocation>
        <location evidence="1">Nucleus</location>
    </subcellularLocation>
</comment>
<feature type="domain" description="BZIP" evidence="13">
    <location>
        <begin position="641"/>
        <end position="686"/>
    </location>
</feature>
<dbReference type="InterPro" id="IPR050457">
    <property type="entry name" value="ZnFinger_BTB_dom_contain"/>
</dbReference>
<keyword evidence="15" id="KW-1185">Reference proteome</keyword>
<dbReference type="PANTHER" id="PTHR46105">
    <property type="entry name" value="AGAP004733-PA"/>
    <property type="match status" value="1"/>
</dbReference>
<dbReference type="Ensembl" id="ENSSFAT00005036006.1">
    <property type="protein sequence ID" value="ENSSFAP00005034700.1"/>
    <property type="gene ID" value="ENSSFAG00005017605.1"/>
</dbReference>
<dbReference type="PROSITE" id="PS50097">
    <property type="entry name" value="BTB"/>
    <property type="match status" value="1"/>
</dbReference>
<accession>A0A672I0V2</accession>
<keyword evidence="8" id="KW-0010">Activator</keyword>
<keyword evidence="3" id="KW-0678">Repressor</keyword>